<evidence type="ECO:0008006" key="8">
    <source>
        <dbReference type="Google" id="ProtNLM"/>
    </source>
</evidence>
<protein>
    <recommendedName>
        <fullName evidence="8">G-protein coupled receptors family 1 profile domain-containing protein</fullName>
    </recommendedName>
</protein>
<accession>A0A8S1EBN4</accession>
<comment type="subcellular location">
    <subcellularLocation>
        <location evidence="1">Membrane</location>
    </subcellularLocation>
</comment>
<organism evidence="6 7">
    <name type="scientific">Caenorhabditis bovis</name>
    <dbReference type="NCBI Taxonomy" id="2654633"/>
    <lineage>
        <taxon>Eukaryota</taxon>
        <taxon>Metazoa</taxon>
        <taxon>Ecdysozoa</taxon>
        <taxon>Nematoda</taxon>
        <taxon>Chromadorea</taxon>
        <taxon>Rhabditida</taxon>
        <taxon>Rhabditina</taxon>
        <taxon>Rhabditomorpha</taxon>
        <taxon>Rhabditoidea</taxon>
        <taxon>Rhabditidae</taxon>
        <taxon>Peloderinae</taxon>
        <taxon>Caenorhabditis</taxon>
    </lineage>
</organism>
<keyword evidence="3 5" id="KW-1133">Transmembrane helix</keyword>
<dbReference type="InterPro" id="IPR019424">
    <property type="entry name" value="7TM_GPCR_Srsx"/>
</dbReference>
<dbReference type="PANTHER" id="PTHR23360">
    <property type="entry name" value="G-PROTEIN COUPLED RECEPTORS FAMILY 1 PROFILE DOMAIN-CONTAINING PROTEIN-RELATED"/>
    <property type="match status" value="1"/>
</dbReference>
<dbReference type="AlphaFoldDB" id="A0A8S1EBN4"/>
<comment type="caution">
    <text evidence="6">The sequence shown here is derived from an EMBL/GenBank/DDBJ whole genome shotgun (WGS) entry which is preliminary data.</text>
</comment>
<dbReference type="InterPro" id="IPR000276">
    <property type="entry name" value="GPCR_Rhodpsn"/>
</dbReference>
<evidence type="ECO:0000256" key="4">
    <source>
        <dbReference type="ARBA" id="ARBA00023136"/>
    </source>
</evidence>
<feature type="transmembrane region" description="Helical" evidence="5">
    <location>
        <begin position="82"/>
        <end position="100"/>
    </location>
</feature>
<evidence type="ECO:0000313" key="6">
    <source>
        <dbReference type="EMBL" id="CAB3397027.1"/>
    </source>
</evidence>
<dbReference type="Gene3D" id="1.20.1070.10">
    <property type="entry name" value="Rhodopsin 7-helix transmembrane proteins"/>
    <property type="match status" value="1"/>
</dbReference>
<evidence type="ECO:0000313" key="7">
    <source>
        <dbReference type="Proteomes" id="UP000494206"/>
    </source>
</evidence>
<dbReference type="Pfam" id="PF10320">
    <property type="entry name" value="7TM_GPCR_Srsx"/>
    <property type="match status" value="2"/>
</dbReference>
<evidence type="ECO:0000256" key="1">
    <source>
        <dbReference type="ARBA" id="ARBA00004370"/>
    </source>
</evidence>
<dbReference type="Proteomes" id="UP000494206">
    <property type="component" value="Unassembled WGS sequence"/>
</dbReference>
<feature type="transmembrane region" description="Helical" evidence="5">
    <location>
        <begin position="196"/>
        <end position="215"/>
    </location>
</feature>
<dbReference type="SUPFAM" id="SSF81321">
    <property type="entry name" value="Family A G protein-coupled receptor-like"/>
    <property type="match status" value="1"/>
</dbReference>
<evidence type="ECO:0000256" key="2">
    <source>
        <dbReference type="ARBA" id="ARBA00022692"/>
    </source>
</evidence>
<dbReference type="GO" id="GO:0004930">
    <property type="term" value="F:G protein-coupled receptor activity"/>
    <property type="evidence" value="ECO:0007669"/>
    <property type="project" value="InterPro"/>
</dbReference>
<keyword evidence="4 5" id="KW-0472">Membrane</keyword>
<dbReference type="EMBL" id="CADEPM010000001">
    <property type="protein sequence ID" value="CAB3397027.1"/>
    <property type="molecule type" value="Genomic_DNA"/>
</dbReference>
<dbReference type="SMART" id="SM01381">
    <property type="entry name" value="7TM_GPCR_Srsx"/>
    <property type="match status" value="1"/>
</dbReference>
<reference evidence="6 7" key="1">
    <citation type="submission" date="2020-04" db="EMBL/GenBank/DDBJ databases">
        <authorList>
            <person name="Laetsch R D."/>
            <person name="Stevens L."/>
            <person name="Kumar S."/>
            <person name="Blaxter L. M."/>
        </authorList>
    </citation>
    <scope>NUCLEOTIDE SEQUENCE [LARGE SCALE GENOMIC DNA]</scope>
</reference>
<keyword evidence="7" id="KW-1185">Reference proteome</keyword>
<proteinExistence type="predicted"/>
<dbReference type="GO" id="GO:0016020">
    <property type="term" value="C:membrane"/>
    <property type="evidence" value="ECO:0007669"/>
    <property type="project" value="UniProtKB-SubCell"/>
</dbReference>
<keyword evidence="2 5" id="KW-0812">Transmembrane</keyword>
<evidence type="ECO:0000256" key="3">
    <source>
        <dbReference type="ARBA" id="ARBA00022989"/>
    </source>
</evidence>
<sequence>MAQLSRFQLINQVIVASEIIFFNIFGLFGNVNLILLTYFKPQLRSKSSILQCIQCFSHIICLLFELPNSALLFTGIQLRRPAMMLILVIDLYIMLLNITMYRNVETKKYISFSLVFPIAYSTFIVIYGYVKADDQYVLFCNPPLSMHPDVQSVWLICNVLINFIVLILFIALVLIFRAKGRRANRTSRRLAQRLKLSIIIFVFSWFIAELGGHVFKAIGLQGDLLAFLQSNMVFFVLICYSQSFYSIVWKSSEYRNMFVEMWRCADKFSTTTTTVVSTIHSKL</sequence>
<name>A0A8S1EBN4_9PELO</name>
<feature type="transmembrane region" description="Helical" evidence="5">
    <location>
        <begin position="112"/>
        <end position="130"/>
    </location>
</feature>
<evidence type="ECO:0000256" key="5">
    <source>
        <dbReference type="SAM" id="Phobius"/>
    </source>
</evidence>
<dbReference type="PANTHER" id="PTHR23360:SF37">
    <property type="entry name" value="G-PROTEIN COUPLED RECEPTORS FAMILY 1 PROFILE DOMAIN-CONTAINING PROTEIN"/>
    <property type="match status" value="1"/>
</dbReference>
<feature type="transmembrane region" description="Helical" evidence="5">
    <location>
        <begin position="20"/>
        <end position="39"/>
    </location>
</feature>
<feature type="transmembrane region" description="Helical" evidence="5">
    <location>
        <begin position="150"/>
        <end position="176"/>
    </location>
</feature>
<feature type="transmembrane region" description="Helical" evidence="5">
    <location>
        <begin position="227"/>
        <end position="248"/>
    </location>
</feature>
<dbReference type="OrthoDB" id="5873055at2759"/>
<gene>
    <name evidence="6" type="ORF">CBOVIS_LOCUS498</name>
</gene>
<dbReference type="InterPro" id="IPR047130">
    <property type="entry name" value="7TM_GPCR_Srsx_nematod"/>
</dbReference>